<dbReference type="SMART" id="SM00854">
    <property type="entry name" value="PGA_cap"/>
    <property type="match status" value="1"/>
</dbReference>
<sequence length="243" mass="26531">ADLTFGNLEGPISSQGRNVGSIYSFRADPKAIEGLKYAGFDVLSVANNHIGDWAKAAMDDTFEVLKSNGIDYAGGGFSAEEAHSARVEEVNRTKIGFLAYTALGAKYTEATASSSGIAWLNKEKMAQDIAEAKKISDLVIVSIHFGDEYKQKSNNFQKDIARSAIDAGAALIIGHHPHVVEEIEQYKDGWIAYGLGNFIFDQTFSKETMEGMLLKVTLEDKGVKNIEPIKIKISKEFQASIEN</sequence>
<feature type="domain" description="Capsule synthesis protein CapA" evidence="2">
    <location>
        <begin position="1"/>
        <end position="202"/>
    </location>
</feature>
<dbReference type="Gene3D" id="3.60.21.10">
    <property type="match status" value="1"/>
</dbReference>
<dbReference type="PANTHER" id="PTHR33393:SF11">
    <property type="entry name" value="POLYGLUTAMINE SYNTHESIS ACCESSORY PROTEIN RV0574C-RELATED"/>
    <property type="match status" value="1"/>
</dbReference>
<comment type="similarity">
    <text evidence="1">Belongs to the CapA family.</text>
</comment>
<dbReference type="CDD" id="cd07381">
    <property type="entry name" value="MPP_CapA"/>
    <property type="match status" value="1"/>
</dbReference>
<dbReference type="InterPro" id="IPR019079">
    <property type="entry name" value="Capsule_synth_CapA"/>
</dbReference>
<evidence type="ECO:0000256" key="1">
    <source>
        <dbReference type="ARBA" id="ARBA00005662"/>
    </source>
</evidence>
<accession>A0A2M7IHS5</accession>
<proteinExistence type="inferred from homology"/>
<name>A0A2M7IHS5_9BACT</name>
<organism evidence="3 4">
    <name type="scientific">Candidatus Portnoybacteria bacterium CG_4_8_14_3_um_filter_40_10</name>
    <dbReference type="NCBI Taxonomy" id="1974801"/>
    <lineage>
        <taxon>Bacteria</taxon>
        <taxon>Candidatus Portnoyibacteriota</taxon>
    </lineage>
</organism>
<dbReference type="EMBL" id="PFGY01000095">
    <property type="protein sequence ID" value="PIW76031.1"/>
    <property type="molecule type" value="Genomic_DNA"/>
</dbReference>
<dbReference type="InterPro" id="IPR029052">
    <property type="entry name" value="Metallo-depent_PP-like"/>
</dbReference>
<evidence type="ECO:0000313" key="3">
    <source>
        <dbReference type="EMBL" id="PIW76031.1"/>
    </source>
</evidence>
<gene>
    <name evidence="3" type="ORF">CO001_03535</name>
</gene>
<comment type="caution">
    <text evidence="3">The sequence shown here is derived from an EMBL/GenBank/DDBJ whole genome shotgun (WGS) entry which is preliminary data.</text>
</comment>
<dbReference type="InterPro" id="IPR052169">
    <property type="entry name" value="CW_Biosynth-Accessory"/>
</dbReference>
<dbReference type="PANTHER" id="PTHR33393">
    <property type="entry name" value="POLYGLUTAMINE SYNTHESIS ACCESSORY PROTEIN RV0574C-RELATED"/>
    <property type="match status" value="1"/>
</dbReference>
<evidence type="ECO:0000259" key="2">
    <source>
        <dbReference type="SMART" id="SM00854"/>
    </source>
</evidence>
<reference evidence="4" key="1">
    <citation type="submission" date="2017-09" db="EMBL/GenBank/DDBJ databases">
        <title>Depth-based differentiation of microbial function through sediment-hosted aquifers and enrichment of novel symbionts in the deep terrestrial subsurface.</title>
        <authorList>
            <person name="Probst A.J."/>
            <person name="Ladd B."/>
            <person name="Jarett J.K."/>
            <person name="Geller-Mcgrath D.E."/>
            <person name="Sieber C.M.K."/>
            <person name="Emerson J.B."/>
            <person name="Anantharaman K."/>
            <person name="Thomas B.C."/>
            <person name="Malmstrom R."/>
            <person name="Stieglmeier M."/>
            <person name="Klingl A."/>
            <person name="Woyke T."/>
            <person name="Ryan C.M."/>
            <person name="Banfield J.F."/>
        </authorList>
    </citation>
    <scope>NUCLEOTIDE SEQUENCE [LARGE SCALE GENOMIC DNA]</scope>
</reference>
<dbReference type="Proteomes" id="UP000229561">
    <property type="component" value="Unassembled WGS sequence"/>
</dbReference>
<evidence type="ECO:0000313" key="4">
    <source>
        <dbReference type="Proteomes" id="UP000229561"/>
    </source>
</evidence>
<dbReference type="Pfam" id="PF09587">
    <property type="entry name" value="PGA_cap"/>
    <property type="match status" value="1"/>
</dbReference>
<dbReference type="SUPFAM" id="SSF56300">
    <property type="entry name" value="Metallo-dependent phosphatases"/>
    <property type="match status" value="1"/>
</dbReference>
<dbReference type="AlphaFoldDB" id="A0A2M7IHS5"/>
<feature type="non-terminal residue" evidence="3">
    <location>
        <position position="1"/>
    </location>
</feature>
<protein>
    <recommendedName>
        <fullName evidence="2">Capsule synthesis protein CapA domain-containing protein</fullName>
    </recommendedName>
</protein>